<dbReference type="InterPro" id="IPR051678">
    <property type="entry name" value="AGP_Transferase"/>
</dbReference>
<dbReference type="SUPFAM" id="SSF56112">
    <property type="entry name" value="Protein kinase-like (PK-like)"/>
    <property type="match status" value="1"/>
</dbReference>
<evidence type="ECO:0000313" key="2">
    <source>
        <dbReference type="EMBL" id="CUR61814.1"/>
    </source>
</evidence>
<name>A0A2P2CIK6_9ZZZZ</name>
<organism evidence="2">
    <name type="scientific">metagenome</name>
    <dbReference type="NCBI Taxonomy" id="256318"/>
    <lineage>
        <taxon>unclassified sequences</taxon>
        <taxon>metagenomes</taxon>
    </lineage>
</organism>
<dbReference type="InterPro" id="IPR011009">
    <property type="entry name" value="Kinase-like_dom_sf"/>
</dbReference>
<dbReference type="EMBL" id="CZKB01000025">
    <property type="protein sequence ID" value="CUR61814.1"/>
    <property type="molecule type" value="Genomic_DNA"/>
</dbReference>
<accession>A0A2P2CIK6</accession>
<proteinExistence type="predicted"/>
<reference evidence="2" key="1">
    <citation type="submission" date="2015-08" db="EMBL/GenBank/DDBJ databases">
        <authorList>
            <person name="Babu N.S."/>
            <person name="Beckwith C.J."/>
            <person name="Beseler K.G."/>
            <person name="Brison A."/>
            <person name="Carone J.V."/>
            <person name="Caskin T.P."/>
            <person name="Diamond M."/>
            <person name="Durham M.E."/>
            <person name="Foxe J.M."/>
            <person name="Go M."/>
            <person name="Henderson B.A."/>
            <person name="Jones I.B."/>
            <person name="McGettigan J.A."/>
            <person name="Micheletti S.J."/>
            <person name="Nasrallah M.E."/>
            <person name="Ortiz D."/>
            <person name="Piller C.R."/>
            <person name="Privatt S.R."/>
            <person name="Schneider S.L."/>
            <person name="Sharp S."/>
            <person name="Smith T.C."/>
            <person name="Stanton J.D."/>
            <person name="Ullery H.E."/>
            <person name="Wilson R.J."/>
            <person name="Serrano M.G."/>
            <person name="Buck G."/>
            <person name="Lee V."/>
            <person name="Wang Y."/>
            <person name="Carvalho R."/>
            <person name="Voegtly L."/>
            <person name="Shi R."/>
            <person name="Duckworth R."/>
            <person name="Johnson A."/>
            <person name="Loviza R."/>
            <person name="Walstead R."/>
            <person name="Shah Z."/>
            <person name="Kiflezghi M."/>
            <person name="Wade K."/>
            <person name="Ball S.L."/>
            <person name="Bradley K.W."/>
            <person name="Asai D.J."/>
            <person name="Bowman C.A."/>
            <person name="Russell D.A."/>
            <person name="Pope W.H."/>
            <person name="Jacobs-Sera D."/>
            <person name="Hendrix R.W."/>
            <person name="Hatfull G.F."/>
        </authorList>
    </citation>
    <scope>NUCLEOTIDE SEQUENCE</scope>
</reference>
<dbReference type="Pfam" id="PF01636">
    <property type="entry name" value="APH"/>
    <property type="match status" value="1"/>
</dbReference>
<dbReference type="AlphaFoldDB" id="A0A2P2CIK6"/>
<protein>
    <submittedName>
        <fullName evidence="2">Putative phosphotransferase enzyme family protein</fullName>
    </submittedName>
</protein>
<dbReference type="Gene3D" id="3.90.1200.10">
    <property type="match status" value="1"/>
</dbReference>
<feature type="domain" description="Aminoglycoside phosphotransferase" evidence="1">
    <location>
        <begin position="26"/>
        <end position="240"/>
    </location>
</feature>
<gene>
    <name evidence="2" type="ORF">NOCA150114</name>
</gene>
<dbReference type="GO" id="GO:0016740">
    <property type="term" value="F:transferase activity"/>
    <property type="evidence" value="ECO:0007669"/>
    <property type="project" value="UniProtKB-KW"/>
</dbReference>
<evidence type="ECO:0000259" key="1">
    <source>
        <dbReference type="Pfam" id="PF01636"/>
    </source>
</evidence>
<dbReference type="InterPro" id="IPR002575">
    <property type="entry name" value="Aminoglycoside_PTrfase"/>
</dbReference>
<sequence>MLAADNLDVTDALMWSSATLGRLARVSELSGGWTSTMLALVTEDGDQAVLRLMTREPWRSHGPALTTREHEVQEMLAHTSIPAPRSLALDAEGHDCGFPAHLMSLVPGRIEAGRVDEASLDRLAHVLASIHEVAPTIDVRPYQSWAWEAKYVVPSWASDAALWQDAFALLRTNAPDHEPCFIHRDFQPRNVLWRDGQVSGVVDWVETSVGPAWLDVAHCSTNLAILHGGEAADRFAAAYVARTGREPQHYFDVMDIVGFLPPPGKEGFIEAAAERRRLEERLSTVMSRIGVHP</sequence>
<keyword evidence="2" id="KW-0808">Transferase</keyword>
<dbReference type="PANTHER" id="PTHR21310">
    <property type="entry name" value="AMINOGLYCOSIDE PHOSPHOTRANSFERASE-RELATED-RELATED"/>
    <property type="match status" value="1"/>
</dbReference>